<dbReference type="EMBL" id="JH712495">
    <property type="protein sequence ID" value="EFO14515.2"/>
    <property type="molecule type" value="Genomic_DNA"/>
</dbReference>
<dbReference type="CTD" id="9951479"/>
<accession>A0A1S0TJV5</accession>
<sequence>MKVNESSRLHIILGGVERFGKMNPKLIYDKYLKGPYIHHDNSSACKRYAIVARWPEFKGI</sequence>
<name>A0A1S0TJV5_LOALO</name>
<proteinExistence type="predicted"/>
<evidence type="ECO:0000313" key="1">
    <source>
        <dbReference type="EMBL" id="EFO14515.2"/>
    </source>
</evidence>
<organism evidence="1">
    <name type="scientific">Loa loa</name>
    <name type="common">Eye worm</name>
    <name type="synonym">Filaria loa</name>
    <dbReference type="NCBI Taxonomy" id="7209"/>
    <lineage>
        <taxon>Eukaryota</taxon>
        <taxon>Metazoa</taxon>
        <taxon>Ecdysozoa</taxon>
        <taxon>Nematoda</taxon>
        <taxon>Chromadorea</taxon>
        <taxon>Rhabditida</taxon>
        <taxon>Spirurina</taxon>
        <taxon>Spiruromorpha</taxon>
        <taxon>Filarioidea</taxon>
        <taxon>Onchocercidae</taxon>
        <taxon>Loa</taxon>
    </lineage>
</organism>
<reference evidence="1" key="1">
    <citation type="submission" date="2012-04" db="EMBL/GenBank/DDBJ databases">
        <title>The Genome Sequence of Loa loa.</title>
        <authorList>
            <consortium name="The Broad Institute Genome Sequencing Platform"/>
            <consortium name="Broad Institute Genome Sequencing Center for Infectious Disease"/>
            <person name="Nutman T.B."/>
            <person name="Fink D.L."/>
            <person name="Russ C."/>
            <person name="Young S."/>
            <person name="Zeng Q."/>
            <person name="Gargeya S."/>
            <person name="Alvarado L."/>
            <person name="Berlin A."/>
            <person name="Chapman S.B."/>
            <person name="Chen Z."/>
            <person name="Freedman E."/>
            <person name="Gellesch M."/>
            <person name="Goldberg J."/>
            <person name="Griggs A."/>
            <person name="Gujja S."/>
            <person name="Heilman E.R."/>
            <person name="Heiman D."/>
            <person name="Howarth C."/>
            <person name="Mehta T."/>
            <person name="Neiman D."/>
            <person name="Pearson M."/>
            <person name="Roberts A."/>
            <person name="Saif S."/>
            <person name="Shea T."/>
            <person name="Shenoy N."/>
            <person name="Sisk P."/>
            <person name="Stolte C."/>
            <person name="Sykes S."/>
            <person name="White J."/>
            <person name="Yandava C."/>
            <person name="Haas B."/>
            <person name="Henn M.R."/>
            <person name="Nusbaum C."/>
            <person name="Birren B."/>
        </authorList>
    </citation>
    <scope>NUCLEOTIDE SEQUENCE [LARGE SCALE GENOMIC DNA]</scope>
</reference>
<protein>
    <submittedName>
        <fullName evidence="1">Uncharacterized protein</fullName>
    </submittedName>
</protein>
<dbReference type="AlphaFoldDB" id="A0A1S0TJV5"/>
<dbReference type="OrthoDB" id="5861313at2759"/>
<dbReference type="RefSeq" id="XP_003149554.2">
    <property type="nucleotide sequence ID" value="XM_003149506.2"/>
</dbReference>
<dbReference type="InParanoid" id="A0A1S0TJV5"/>
<dbReference type="KEGG" id="loa:LOAG_14002"/>
<dbReference type="GeneID" id="9951479"/>
<gene>
    <name evidence="1" type="ORF">LOAG_14002</name>
</gene>